<dbReference type="PANTHER" id="PTHR17985:SF8">
    <property type="entry name" value="TRANSPORT AND GOLGI ORGANIZATION PROTEIN 2 HOMOLOG"/>
    <property type="match status" value="1"/>
</dbReference>
<dbReference type="OrthoDB" id="4380123at2"/>
<protein>
    <recommendedName>
        <fullName evidence="3">NRDE family protein</fullName>
    </recommendedName>
</protein>
<accession>A0A250I6Y5</accession>
<dbReference type="KEGG" id="mbd:MEBOL_000357"/>
<organism evidence="1 2">
    <name type="scientific">Melittangium boletus DSM 14713</name>
    <dbReference type="NCBI Taxonomy" id="1294270"/>
    <lineage>
        <taxon>Bacteria</taxon>
        <taxon>Pseudomonadati</taxon>
        <taxon>Myxococcota</taxon>
        <taxon>Myxococcia</taxon>
        <taxon>Myxococcales</taxon>
        <taxon>Cystobacterineae</taxon>
        <taxon>Archangiaceae</taxon>
        <taxon>Melittangium</taxon>
    </lineage>
</organism>
<name>A0A250I6Y5_9BACT</name>
<dbReference type="Pfam" id="PF05742">
    <property type="entry name" value="TANGO2"/>
    <property type="match status" value="1"/>
</dbReference>
<proteinExistence type="predicted"/>
<dbReference type="Gene3D" id="3.60.60.10">
    <property type="entry name" value="Penicillin V Acylase, Chain A"/>
    <property type="match status" value="1"/>
</dbReference>
<dbReference type="AlphaFoldDB" id="A0A250I6Y5"/>
<dbReference type="EMBL" id="CP022163">
    <property type="protein sequence ID" value="ATB26922.1"/>
    <property type="molecule type" value="Genomic_DNA"/>
</dbReference>
<sequence length="267" mass="29246">MCTLIILRHAHPDWPLVLAGNRDERYDRPAVGPQVLSRAPLFVGGRDLERQGTWMGVTAGGFVAALTNQRGAANLMRSTLSRGDVVLRALEAGSQEGVEHYLSGLDARSYRPFNLLYGDATALRVAYARPDQERVQMEEVPSGVHVLSNDVLDSTTLPKVARARQLAEGAAHRPWPETVKVLEALLSDHVLPERGPELLPEEHKSPEIREYIRHYQALCIHTPSYGTRSSAILALAPGRVGQYLATDVAPCQAPFRDVTSLLHPGAS</sequence>
<evidence type="ECO:0008006" key="3">
    <source>
        <dbReference type="Google" id="ProtNLM"/>
    </source>
</evidence>
<reference evidence="1 2" key="1">
    <citation type="submission" date="2017-06" db="EMBL/GenBank/DDBJ databases">
        <authorList>
            <person name="Kim H.J."/>
            <person name="Triplett B.A."/>
        </authorList>
    </citation>
    <scope>NUCLEOTIDE SEQUENCE [LARGE SCALE GENOMIC DNA]</scope>
    <source>
        <strain evidence="1 2">DSM 14713</strain>
    </source>
</reference>
<evidence type="ECO:0000313" key="1">
    <source>
        <dbReference type="EMBL" id="ATB26922.1"/>
    </source>
</evidence>
<dbReference type="RefSeq" id="WP_095975798.1">
    <property type="nucleotide sequence ID" value="NZ_CP022163.1"/>
</dbReference>
<evidence type="ECO:0000313" key="2">
    <source>
        <dbReference type="Proteomes" id="UP000217289"/>
    </source>
</evidence>
<dbReference type="PANTHER" id="PTHR17985">
    <property type="entry name" value="SER/THR-RICH PROTEIN T10 IN DGCR REGION"/>
    <property type="match status" value="1"/>
</dbReference>
<dbReference type="InterPro" id="IPR008551">
    <property type="entry name" value="TANGO2"/>
</dbReference>
<dbReference type="Proteomes" id="UP000217289">
    <property type="component" value="Chromosome"/>
</dbReference>
<keyword evidence="2" id="KW-1185">Reference proteome</keyword>
<gene>
    <name evidence="1" type="ORF">MEBOL_000357</name>
</gene>